<dbReference type="AlphaFoldDB" id="A0A4Q9DGW4"/>
<sequence length="178" mass="20054">MNHDNDGRSGKGQVKLRAFEIKDIPALHRWLNDPVSIEMVGRTPLTYEQTVQHVDKKRQNGDLVLAVDNEAGELIGWIFLQHIEYEHGRAGIGILLSPEARGLGYGFSAMRQMIGIGFGQLRLNKIYLTTRGINDQAVALYKKVGFTVEGQLRKHGFSGGRYYDTYFMGLLASEWNVD</sequence>
<dbReference type="OrthoDB" id="9795206at2"/>
<dbReference type="InterPro" id="IPR000182">
    <property type="entry name" value="GNAT_dom"/>
</dbReference>
<protein>
    <submittedName>
        <fullName evidence="2">N-acetyltransferase</fullName>
    </submittedName>
</protein>
<dbReference type="InterPro" id="IPR016181">
    <property type="entry name" value="Acyl_CoA_acyltransferase"/>
</dbReference>
<dbReference type="CDD" id="cd04301">
    <property type="entry name" value="NAT_SF"/>
    <property type="match status" value="1"/>
</dbReference>
<organism evidence="2 3">
    <name type="scientific">Paenibacillus thalictri</name>
    <dbReference type="NCBI Taxonomy" id="2527873"/>
    <lineage>
        <taxon>Bacteria</taxon>
        <taxon>Bacillati</taxon>
        <taxon>Bacillota</taxon>
        <taxon>Bacilli</taxon>
        <taxon>Bacillales</taxon>
        <taxon>Paenibacillaceae</taxon>
        <taxon>Paenibacillus</taxon>
    </lineage>
</organism>
<proteinExistence type="predicted"/>
<evidence type="ECO:0000259" key="1">
    <source>
        <dbReference type="PROSITE" id="PS51186"/>
    </source>
</evidence>
<keyword evidence="3" id="KW-1185">Reference proteome</keyword>
<dbReference type="SUPFAM" id="SSF55729">
    <property type="entry name" value="Acyl-CoA N-acyltransferases (Nat)"/>
    <property type="match status" value="1"/>
</dbReference>
<gene>
    <name evidence="2" type="ORF">EYB31_29880</name>
</gene>
<dbReference type="Gene3D" id="3.40.630.30">
    <property type="match status" value="1"/>
</dbReference>
<keyword evidence="2" id="KW-0808">Transferase</keyword>
<dbReference type="Pfam" id="PF13302">
    <property type="entry name" value="Acetyltransf_3"/>
    <property type="match status" value="1"/>
</dbReference>
<dbReference type="PROSITE" id="PS51186">
    <property type="entry name" value="GNAT"/>
    <property type="match status" value="1"/>
</dbReference>
<evidence type="ECO:0000313" key="3">
    <source>
        <dbReference type="Proteomes" id="UP000293142"/>
    </source>
</evidence>
<dbReference type="EMBL" id="SIRE01000025">
    <property type="protein sequence ID" value="TBL71587.1"/>
    <property type="molecule type" value="Genomic_DNA"/>
</dbReference>
<dbReference type="PANTHER" id="PTHR43415:SF3">
    <property type="entry name" value="GNAT-FAMILY ACETYLTRANSFERASE"/>
    <property type="match status" value="1"/>
</dbReference>
<comment type="caution">
    <text evidence="2">The sequence shown here is derived from an EMBL/GenBank/DDBJ whole genome shotgun (WGS) entry which is preliminary data.</text>
</comment>
<accession>A0A4Q9DGW4</accession>
<name>A0A4Q9DGW4_9BACL</name>
<dbReference type="Proteomes" id="UP000293142">
    <property type="component" value="Unassembled WGS sequence"/>
</dbReference>
<evidence type="ECO:0000313" key="2">
    <source>
        <dbReference type="EMBL" id="TBL71587.1"/>
    </source>
</evidence>
<dbReference type="PANTHER" id="PTHR43415">
    <property type="entry name" value="SPERMIDINE N(1)-ACETYLTRANSFERASE"/>
    <property type="match status" value="1"/>
</dbReference>
<feature type="domain" description="N-acetyltransferase" evidence="1">
    <location>
        <begin position="14"/>
        <end position="173"/>
    </location>
</feature>
<reference evidence="2 3" key="1">
    <citation type="submission" date="2019-02" db="EMBL/GenBank/DDBJ databases">
        <title>Paenibacillus sp. nov., isolated from surface-sterilized tissue of Thalictrum simplex L.</title>
        <authorList>
            <person name="Tuo L."/>
        </authorList>
    </citation>
    <scope>NUCLEOTIDE SEQUENCE [LARGE SCALE GENOMIC DNA]</scope>
    <source>
        <strain evidence="2 3">N2SHLJ1</strain>
    </source>
</reference>
<dbReference type="GO" id="GO:0016747">
    <property type="term" value="F:acyltransferase activity, transferring groups other than amino-acyl groups"/>
    <property type="evidence" value="ECO:0007669"/>
    <property type="project" value="InterPro"/>
</dbReference>
<dbReference type="RefSeq" id="WP_131017164.1">
    <property type="nucleotide sequence ID" value="NZ_SIRE01000025.1"/>
</dbReference>